<dbReference type="PANTHER" id="PTHR47431">
    <property type="entry name" value="ZN(II)2CYS6 TRANSCRIPTION FACTOR (EUROFUNG)-RELATED"/>
    <property type="match status" value="1"/>
</dbReference>
<dbReference type="PANTHER" id="PTHR47431:SF5">
    <property type="entry name" value="ZN(II)2CYS6 TRANSCRIPTION FACTOR (EUROFUNG)"/>
    <property type="match status" value="1"/>
</dbReference>
<keyword evidence="2" id="KW-1185">Reference proteome</keyword>
<dbReference type="VEuPathDB" id="FungiDB:ASPACDRAFT_120326"/>
<evidence type="ECO:0008006" key="3">
    <source>
        <dbReference type="Google" id="ProtNLM"/>
    </source>
</evidence>
<protein>
    <recommendedName>
        <fullName evidence="3">Transcription factor domain-containing protein</fullName>
    </recommendedName>
</protein>
<name>A0A1L9WSM2_ASPA1</name>
<reference evidence="2" key="1">
    <citation type="journal article" date="2017" name="Genome Biol.">
        <title>Comparative genomics reveals high biological diversity and specific adaptations in the industrially and medically important fungal genus Aspergillus.</title>
        <authorList>
            <person name="de Vries R.P."/>
            <person name="Riley R."/>
            <person name="Wiebenga A."/>
            <person name="Aguilar-Osorio G."/>
            <person name="Amillis S."/>
            <person name="Uchima C.A."/>
            <person name="Anderluh G."/>
            <person name="Asadollahi M."/>
            <person name="Askin M."/>
            <person name="Barry K."/>
            <person name="Battaglia E."/>
            <person name="Bayram O."/>
            <person name="Benocci T."/>
            <person name="Braus-Stromeyer S.A."/>
            <person name="Caldana C."/>
            <person name="Canovas D."/>
            <person name="Cerqueira G.C."/>
            <person name="Chen F."/>
            <person name="Chen W."/>
            <person name="Choi C."/>
            <person name="Clum A."/>
            <person name="Dos Santos R.A."/>
            <person name="Damasio A.R."/>
            <person name="Diallinas G."/>
            <person name="Emri T."/>
            <person name="Fekete E."/>
            <person name="Flipphi M."/>
            <person name="Freyberg S."/>
            <person name="Gallo A."/>
            <person name="Gournas C."/>
            <person name="Habgood R."/>
            <person name="Hainaut M."/>
            <person name="Harispe M.L."/>
            <person name="Henrissat B."/>
            <person name="Hilden K.S."/>
            <person name="Hope R."/>
            <person name="Hossain A."/>
            <person name="Karabika E."/>
            <person name="Karaffa L."/>
            <person name="Karanyi Z."/>
            <person name="Krasevec N."/>
            <person name="Kuo A."/>
            <person name="Kusch H."/>
            <person name="LaButti K."/>
            <person name="Lagendijk E.L."/>
            <person name="Lapidus A."/>
            <person name="Levasseur A."/>
            <person name="Lindquist E."/>
            <person name="Lipzen A."/>
            <person name="Logrieco A.F."/>
            <person name="MacCabe A."/>
            <person name="Maekelae M.R."/>
            <person name="Malavazi I."/>
            <person name="Melin P."/>
            <person name="Meyer V."/>
            <person name="Mielnichuk N."/>
            <person name="Miskei M."/>
            <person name="Molnar A.P."/>
            <person name="Mule G."/>
            <person name="Ngan C.Y."/>
            <person name="Orejas M."/>
            <person name="Orosz E."/>
            <person name="Ouedraogo J.P."/>
            <person name="Overkamp K.M."/>
            <person name="Park H.-S."/>
            <person name="Perrone G."/>
            <person name="Piumi F."/>
            <person name="Punt P.J."/>
            <person name="Ram A.F."/>
            <person name="Ramon A."/>
            <person name="Rauscher S."/>
            <person name="Record E."/>
            <person name="Riano-Pachon D.M."/>
            <person name="Robert V."/>
            <person name="Roehrig J."/>
            <person name="Ruller R."/>
            <person name="Salamov A."/>
            <person name="Salih N.S."/>
            <person name="Samson R.A."/>
            <person name="Sandor E."/>
            <person name="Sanguinetti M."/>
            <person name="Schuetze T."/>
            <person name="Sepcic K."/>
            <person name="Shelest E."/>
            <person name="Sherlock G."/>
            <person name="Sophianopoulou V."/>
            <person name="Squina F.M."/>
            <person name="Sun H."/>
            <person name="Susca A."/>
            <person name="Todd R.B."/>
            <person name="Tsang A."/>
            <person name="Unkles S.E."/>
            <person name="van de Wiele N."/>
            <person name="van Rossen-Uffink D."/>
            <person name="Oliveira J.V."/>
            <person name="Vesth T.C."/>
            <person name="Visser J."/>
            <person name="Yu J.-H."/>
            <person name="Zhou M."/>
            <person name="Andersen M.R."/>
            <person name="Archer D.B."/>
            <person name="Baker S.E."/>
            <person name="Benoit I."/>
            <person name="Brakhage A.A."/>
            <person name="Braus G.H."/>
            <person name="Fischer R."/>
            <person name="Frisvad J.C."/>
            <person name="Goldman G.H."/>
            <person name="Houbraken J."/>
            <person name="Oakley B."/>
            <person name="Pocsi I."/>
            <person name="Scazzocchio C."/>
            <person name="Seiboth B."/>
            <person name="vanKuyk P.A."/>
            <person name="Wortman J."/>
            <person name="Dyer P.S."/>
            <person name="Grigoriev I.V."/>
        </authorList>
    </citation>
    <scope>NUCLEOTIDE SEQUENCE [LARGE SCALE GENOMIC DNA]</scope>
    <source>
        <strain evidence="2">ATCC 16872 / CBS 172.66 / WB 5094</strain>
    </source>
</reference>
<accession>A0A1L9WSM2</accession>
<dbReference type="EMBL" id="KV878978">
    <property type="protein sequence ID" value="OJJ99194.1"/>
    <property type="molecule type" value="Genomic_DNA"/>
</dbReference>
<dbReference type="OrthoDB" id="2123952at2759"/>
<sequence length="364" mass="39929">MDLRLHSLGAAATEAQRRVWWGAMFVLYLSSIDQDVLPIITLDDQRITTPYPAIHNHSELWPLLLQAEAAILSVSQTLHNRHSPQTLAAASPSQIKPEITQLDSTILELTRKLDRSPRPESRTDVEAQALLTAWAIAQSLTYSARVRLHRSRAFSNIPPLFVSSHCDLPDQPDPSCPMQMTLEDRFLASAAFPFTEAQSSLICLKASLAMSRAYERIAAIASGGGVRRGAPHPHPIGASHASSAERFVLPALAHVPPQAHMIPFFLCGAMQASYVLLMTYHQLRAALWSTVEDSQVSLSKYAHLLPHPVEPGSEIPDVERLLREIRQGVDSILGVMRLTVMFEGVGGMAAEVQSAYHSVCGGEM</sequence>
<organism evidence="1 2">
    <name type="scientific">Aspergillus aculeatus (strain ATCC 16872 / CBS 172.66 / WB 5094)</name>
    <dbReference type="NCBI Taxonomy" id="690307"/>
    <lineage>
        <taxon>Eukaryota</taxon>
        <taxon>Fungi</taxon>
        <taxon>Dikarya</taxon>
        <taxon>Ascomycota</taxon>
        <taxon>Pezizomycotina</taxon>
        <taxon>Eurotiomycetes</taxon>
        <taxon>Eurotiomycetidae</taxon>
        <taxon>Eurotiales</taxon>
        <taxon>Aspergillaceae</taxon>
        <taxon>Aspergillus</taxon>
        <taxon>Aspergillus subgen. Circumdati</taxon>
    </lineage>
</organism>
<dbReference type="AlphaFoldDB" id="A0A1L9WSM2"/>
<dbReference type="GeneID" id="30970157"/>
<evidence type="ECO:0000313" key="1">
    <source>
        <dbReference type="EMBL" id="OJJ99194.1"/>
    </source>
</evidence>
<proteinExistence type="predicted"/>
<gene>
    <name evidence="1" type="ORF">ASPACDRAFT_120326</name>
</gene>
<dbReference type="Proteomes" id="UP000184546">
    <property type="component" value="Unassembled WGS sequence"/>
</dbReference>
<dbReference type="RefSeq" id="XP_020055534.1">
    <property type="nucleotide sequence ID" value="XM_020196343.1"/>
</dbReference>
<evidence type="ECO:0000313" key="2">
    <source>
        <dbReference type="Proteomes" id="UP000184546"/>
    </source>
</evidence>
<dbReference type="CDD" id="cd12148">
    <property type="entry name" value="fungal_TF_MHR"/>
    <property type="match status" value="1"/>
</dbReference>
<dbReference type="OMA" id="WMTYFCA"/>